<sequence>MGRRHSLSHGEPIIFEKMDGGGPELSRMIQEFEGSDNPTEENDHHEQKSGTKSVFCKEVLNTLSSFQELCSPILEGVGNLVAIHTREIVDDTVSLIAPCTHEEADTRLMVHILDAASSGHRRIRIRINDTDVIVVAISVVSTVPTNELWITYGSGKNVQDIPAHTIAMLLGPDKASTLPMLQALTGCDTVSFFGGSGEKGLGMYGKCFLNRH</sequence>
<keyword evidence="3" id="KW-1185">Reference proteome</keyword>
<name>A0AAU9X0M7_9CNID</name>
<evidence type="ECO:0000313" key="3">
    <source>
        <dbReference type="Proteomes" id="UP001159428"/>
    </source>
</evidence>
<organism evidence="2 3">
    <name type="scientific">Pocillopora meandrina</name>
    <dbReference type="NCBI Taxonomy" id="46732"/>
    <lineage>
        <taxon>Eukaryota</taxon>
        <taxon>Metazoa</taxon>
        <taxon>Cnidaria</taxon>
        <taxon>Anthozoa</taxon>
        <taxon>Hexacorallia</taxon>
        <taxon>Scleractinia</taxon>
        <taxon>Astrocoeniina</taxon>
        <taxon>Pocilloporidae</taxon>
        <taxon>Pocillopora</taxon>
    </lineage>
</organism>
<dbReference type="AlphaFoldDB" id="A0AAU9X0M7"/>
<dbReference type="EMBL" id="CALNXJ010000027">
    <property type="protein sequence ID" value="CAH3132755.1"/>
    <property type="molecule type" value="Genomic_DNA"/>
</dbReference>
<evidence type="ECO:0000256" key="1">
    <source>
        <dbReference type="SAM" id="MobiDB-lite"/>
    </source>
</evidence>
<gene>
    <name evidence="2" type="ORF">PMEA_00015172</name>
</gene>
<comment type="caution">
    <text evidence="2">The sequence shown here is derived from an EMBL/GenBank/DDBJ whole genome shotgun (WGS) entry which is preliminary data.</text>
</comment>
<protein>
    <submittedName>
        <fullName evidence="2">Uncharacterized protein</fullName>
    </submittedName>
</protein>
<feature type="region of interest" description="Disordered" evidence="1">
    <location>
        <begin position="1"/>
        <end position="22"/>
    </location>
</feature>
<reference evidence="2 3" key="1">
    <citation type="submission" date="2022-05" db="EMBL/GenBank/DDBJ databases">
        <authorList>
            <consortium name="Genoscope - CEA"/>
            <person name="William W."/>
        </authorList>
    </citation>
    <scope>NUCLEOTIDE SEQUENCE [LARGE SCALE GENOMIC DNA]</scope>
</reference>
<evidence type="ECO:0000313" key="2">
    <source>
        <dbReference type="EMBL" id="CAH3132755.1"/>
    </source>
</evidence>
<dbReference type="Proteomes" id="UP001159428">
    <property type="component" value="Unassembled WGS sequence"/>
</dbReference>
<accession>A0AAU9X0M7</accession>
<proteinExistence type="predicted"/>